<dbReference type="GO" id="GO:0016491">
    <property type="term" value="F:oxidoreductase activity"/>
    <property type="evidence" value="ECO:0007669"/>
    <property type="project" value="InterPro"/>
</dbReference>
<comment type="caution">
    <text evidence="3">The sequence shown here is derived from an EMBL/GenBank/DDBJ whole genome shotgun (WGS) entry which is preliminary data.</text>
</comment>
<comment type="similarity">
    <text evidence="1">Belongs to the flavin monoamine oxidase family.</text>
</comment>
<protein>
    <submittedName>
        <fullName evidence="3">Amine oxidase</fullName>
    </submittedName>
</protein>
<evidence type="ECO:0000259" key="2">
    <source>
        <dbReference type="Pfam" id="PF01593"/>
    </source>
</evidence>
<dbReference type="PANTHER" id="PTHR43563:SF14">
    <property type="entry name" value="AMINE OXIDASE"/>
    <property type="match status" value="1"/>
</dbReference>
<keyword evidence="4" id="KW-1185">Reference proteome</keyword>
<dbReference type="InterPro" id="IPR002937">
    <property type="entry name" value="Amino_oxidase"/>
</dbReference>
<proteinExistence type="inferred from homology"/>
<dbReference type="EMBL" id="BAUW01000066">
    <property type="protein sequence ID" value="GAE47170.1"/>
    <property type="molecule type" value="Genomic_DNA"/>
</dbReference>
<dbReference type="Pfam" id="PF01593">
    <property type="entry name" value="Amino_oxidase"/>
    <property type="match status" value="1"/>
</dbReference>
<dbReference type="AlphaFoldDB" id="W4RRV2"/>
<dbReference type="InterPro" id="IPR050703">
    <property type="entry name" value="Flavin_MAO"/>
</dbReference>
<dbReference type="InterPro" id="IPR036188">
    <property type="entry name" value="FAD/NAD-bd_sf"/>
</dbReference>
<dbReference type="PANTHER" id="PTHR43563">
    <property type="entry name" value="AMINE OXIDASE"/>
    <property type="match status" value="1"/>
</dbReference>
<dbReference type="Gene3D" id="3.50.50.60">
    <property type="entry name" value="FAD/NAD(P)-binding domain"/>
    <property type="match status" value="1"/>
</dbReference>
<dbReference type="SUPFAM" id="SSF54373">
    <property type="entry name" value="FAD-linked reductases, C-terminal domain"/>
    <property type="match status" value="1"/>
</dbReference>
<sequence>MSMAAKDRPELGRFDLGPTWFWPNHEPAIIKLVEDLGLPTIEQHTAGAMLFEQSQTGQVQRHIIPEGAVERSMRLVGGIQSLTDALASSLPPETVELDTQVNAIQLAGTEEVIIEAEQTDGKKKSIRAAAVILALPPRIVVERIAFSPSLPDGLLASLKDKPTWMAGQAKAVAIYDWPFWREAGLSGQVTSWAGPLQEIHDASPDTGYGALFGFFGLPAKMRQELGEEHILRLVTDQLTRLFGPQAGKPTALLYKDWASDPETAVEEDAQPLTSFPDYGLPAGKSTWEKRIIFAGTETAQGHGGHLEGALQSAERAASEVMKVL</sequence>
<feature type="domain" description="Amine oxidase" evidence="2">
    <location>
        <begin position="62"/>
        <end position="321"/>
    </location>
</feature>
<reference evidence="3 4" key="1">
    <citation type="submission" date="2013-12" db="EMBL/GenBank/DDBJ databases">
        <title>NBRP : Genome information of microbial organism related human and environment.</title>
        <authorList>
            <person name="Hattori M."/>
            <person name="Oshima K."/>
            <person name="Inaba H."/>
            <person name="Suda W."/>
            <person name="Sakamoto M."/>
            <person name="Iino T."/>
            <person name="Kitahara M."/>
            <person name="Oshida Y."/>
            <person name="Iida T."/>
            <person name="Kudo T."/>
            <person name="Itoh T."/>
            <person name="Ahmed I."/>
            <person name="Ohkuma M."/>
        </authorList>
    </citation>
    <scope>NUCLEOTIDE SEQUENCE [LARGE SCALE GENOMIC DNA]</scope>
    <source>
        <strain evidence="3 4">JCM 21738</strain>
    </source>
</reference>
<dbReference type="SUPFAM" id="SSF51905">
    <property type="entry name" value="FAD/NAD(P)-binding domain"/>
    <property type="match status" value="1"/>
</dbReference>
<dbReference type="eggNOG" id="COG1231">
    <property type="taxonomic scope" value="Bacteria"/>
</dbReference>
<evidence type="ECO:0000256" key="1">
    <source>
        <dbReference type="ARBA" id="ARBA00005995"/>
    </source>
</evidence>
<gene>
    <name evidence="3" type="ORF">JCM21738_4121</name>
</gene>
<accession>W4RRV2</accession>
<dbReference type="Proteomes" id="UP000018949">
    <property type="component" value="Unassembled WGS sequence"/>
</dbReference>
<evidence type="ECO:0000313" key="4">
    <source>
        <dbReference type="Proteomes" id="UP000018949"/>
    </source>
</evidence>
<organism evidence="3 4">
    <name type="scientific">Mesobacillus boroniphilus JCM 21738</name>
    <dbReference type="NCBI Taxonomy" id="1294265"/>
    <lineage>
        <taxon>Bacteria</taxon>
        <taxon>Bacillati</taxon>
        <taxon>Bacillota</taxon>
        <taxon>Bacilli</taxon>
        <taxon>Bacillales</taxon>
        <taxon>Bacillaceae</taxon>
        <taxon>Mesobacillus</taxon>
    </lineage>
</organism>
<name>W4RRV2_9BACI</name>
<evidence type="ECO:0000313" key="3">
    <source>
        <dbReference type="EMBL" id="GAE47170.1"/>
    </source>
</evidence>